<dbReference type="AlphaFoldDB" id="R4KFA6"/>
<dbReference type="Proteomes" id="UP000013520">
    <property type="component" value="Chromosome"/>
</dbReference>
<evidence type="ECO:0000256" key="3">
    <source>
        <dbReference type="ARBA" id="ARBA00023014"/>
    </source>
</evidence>
<dbReference type="SUPFAM" id="SSF46548">
    <property type="entry name" value="alpha-helical ferredoxin"/>
    <property type="match status" value="1"/>
</dbReference>
<keyword evidence="1" id="KW-0479">Metal-binding</keyword>
<dbReference type="PROSITE" id="PS51379">
    <property type="entry name" value="4FE4S_FER_2"/>
    <property type="match status" value="1"/>
</dbReference>
<evidence type="ECO:0000256" key="2">
    <source>
        <dbReference type="ARBA" id="ARBA00023004"/>
    </source>
</evidence>
<dbReference type="GO" id="GO:0046872">
    <property type="term" value="F:metal ion binding"/>
    <property type="evidence" value="ECO:0007669"/>
    <property type="project" value="UniProtKB-KW"/>
</dbReference>
<keyword evidence="2" id="KW-0408">Iron</keyword>
<dbReference type="Gene3D" id="1.10.1060.10">
    <property type="entry name" value="Alpha-helical ferredoxin"/>
    <property type="match status" value="1"/>
</dbReference>
<dbReference type="PROSITE" id="PS00198">
    <property type="entry name" value="4FE4S_FER_1"/>
    <property type="match status" value="1"/>
</dbReference>
<feature type="domain" description="4Fe-4S ferredoxin-type" evidence="4">
    <location>
        <begin position="14"/>
        <end position="43"/>
    </location>
</feature>
<evidence type="ECO:0000313" key="5">
    <source>
        <dbReference type="EMBL" id="AGL00347.1"/>
    </source>
</evidence>
<evidence type="ECO:0000259" key="4">
    <source>
        <dbReference type="PROSITE" id="PS51379"/>
    </source>
</evidence>
<dbReference type="RefSeq" id="WP_006520999.1">
    <property type="nucleotide sequence ID" value="NC_021184.1"/>
</dbReference>
<evidence type="ECO:0000256" key="1">
    <source>
        <dbReference type="ARBA" id="ARBA00022723"/>
    </source>
</evidence>
<dbReference type="Pfam" id="PF13183">
    <property type="entry name" value="Fer4_8"/>
    <property type="match status" value="1"/>
</dbReference>
<name>R4KFA6_9FIRM</name>
<proteinExistence type="predicted"/>
<dbReference type="eggNOG" id="COG1150">
    <property type="taxonomic scope" value="Bacteria"/>
</dbReference>
<gene>
    <name evidence="5" type="ORF">Desgi_0795</name>
</gene>
<dbReference type="PANTHER" id="PTHR43255">
    <property type="entry name" value="IRON-SULFUR-BINDING OXIDOREDUCTASE FADF-RELATED-RELATED"/>
    <property type="match status" value="1"/>
</dbReference>
<dbReference type="GO" id="GO:0051536">
    <property type="term" value="F:iron-sulfur cluster binding"/>
    <property type="evidence" value="ECO:0007669"/>
    <property type="project" value="UniProtKB-KW"/>
</dbReference>
<dbReference type="STRING" id="767817.Desgi_0795"/>
<keyword evidence="3" id="KW-0411">Iron-sulfur</keyword>
<reference evidence="5 6" key="1">
    <citation type="submission" date="2012-01" db="EMBL/GenBank/DDBJ databases">
        <title>Complete sequence of Desulfotomaculum gibsoniae DSM 7213.</title>
        <authorList>
            <consortium name="US DOE Joint Genome Institute"/>
            <person name="Lucas S."/>
            <person name="Han J."/>
            <person name="Lapidus A."/>
            <person name="Cheng J.-F."/>
            <person name="Goodwin L."/>
            <person name="Pitluck S."/>
            <person name="Peters L."/>
            <person name="Ovchinnikova G."/>
            <person name="Teshima H."/>
            <person name="Detter J.C."/>
            <person name="Han C."/>
            <person name="Tapia R."/>
            <person name="Land M."/>
            <person name="Hauser L."/>
            <person name="Kyrpides N."/>
            <person name="Ivanova N."/>
            <person name="Pagani I."/>
            <person name="Parshina S."/>
            <person name="Plugge C."/>
            <person name="Muyzer G."/>
            <person name="Kuever J."/>
            <person name="Ivanova A."/>
            <person name="Nazina T."/>
            <person name="Klenk H.-P."/>
            <person name="Brambilla E."/>
            <person name="Spring S."/>
            <person name="Stams A.F."/>
            <person name="Woyke T."/>
        </authorList>
    </citation>
    <scope>NUCLEOTIDE SEQUENCE [LARGE SCALE GENOMIC DNA]</scope>
    <source>
        <strain evidence="5 6">DSM 7213</strain>
    </source>
</reference>
<dbReference type="GO" id="GO:0005886">
    <property type="term" value="C:plasma membrane"/>
    <property type="evidence" value="ECO:0007669"/>
    <property type="project" value="TreeGrafter"/>
</dbReference>
<sequence>MARVNPEFAGAVKQSEAFNASACMNCGVCSAVCHMGIELLPRKLFRYVLLGIEDKVLANVETIYSCLLCKMCEVNCPASVHIAENVRFLRNYINKKVYQL</sequence>
<dbReference type="InterPro" id="IPR017900">
    <property type="entry name" value="4Fe4S_Fe_S_CS"/>
</dbReference>
<dbReference type="InterPro" id="IPR009051">
    <property type="entry name" value="Helical_ferredxn"/>
</dbReference>
<dbReference type="EMBL" id="CP003273">
    <property type="protein sequence ID" value="AGL00347.1"/>
    <property type="molecule type" value="Genomic_DNA"/>
</dbReference>
<protein>
    <recommendedName>
        <fullName evidence="4">4Fe-4S ferredoxin-type domain-containing protein</fullName>
    </recommendedName>
</protein>
<dbReference type="HOGENOM" id="CLU_2304710_0_0_9"/>
<dbReference type="PANTHER" id="PTHR43255:SF2">
    <property type="entry name" value="HETERODISULFIDE REDUCTASE RELATED PROTEIN"/>
    <property type="match status" value="1"/>
</dbReference>
<dbReference type="InterPro" id="IPR017896">
    <property type="entry name" value="4Fe4S_Fe-S-bd"/>
</dbReference>
<evidence type="ECO:0000313" key="6">
    <source>
        <dbReference type="Proteomes" id="UP000013520"/>
    </source>
</evidence>
<accession>R4KFA6</accession>
<organism evidence="5 6">
    <name type="scientific">Desulfoscipio gibsoniae DSM 7213</name>
    <dbReference type="NCBI Taxonomy" id="767817"/>
    <lineage>
        <taxon>Bacteria</taxon>
        <taxon>Bacillati</taxon>
        <taxon>Bacillota</taxon>
        <taxon>Clostridia</taxon>
        <taxon>Eubacteriales</taxon>
        <taxon>Desulfallaceae</taxon>
        <taxon>Desulfoscipio</taxon>
    </lineage>
</organism>
<dbReference type="OrthoDB" id="9767754at2"/>
<dbReference type="KEGG" id="dgi:Desgi_0795"/>
<keyword evidence="6" id="KW-1185">Reference proteome</keyword>
<dbReference type="InterPro" id="IPR051460">
    <property type="entry name" value="HdrC_iron-sulfur_subunit"/>
</dbReference>